<protein>
    <submittedName>
        <fullName evidence="2">Uncharacterized protein</fullName>
    </submittedName>
</protein>
<sequence length="129" mass="14999">MITLFLLFLTKQLKDLRIQVQNLENSTGHNAPLFEEQLEKSDKARLELKEEIESTINNLSLKNELPRKSTPIPDRNVLSLNDDLHHKISNNAEVETACNLKEIPISEEWPPFRGEGEYNHMEFMRTTNI</sequence>
<feature type="coiled-coil region" evidence="1">
    <location>
        <begin position="6"/>
        <end position="58"/>
    </location>
</feature>
<name>A0A9Q3KX98_9BASI</name>
<evidence type="ECO:0000256" key="1">
    <source>
        <dbReference type="SAM" id="Coils"/>
    </source>
</evidence>
<dbReference type="Proteomes" id="UP000765509">
    <property type="component" value="Unassembled WGS sequence"/>
</dbReference>
<proteinExistence type="predicted"/>
<gene>
    <name evidence="2" type="ORF">O181_129515</name>
</gene>
<keyword evidence="3" id="KW-1185">Reference proteome</keyword>
<comment type="caution">
    <text evidence="2">The sequence shown here is derived from an EMBL/GenBank/DDBJ whole genome shotgun (WGS) entry which is preliminary data.</text>
</comment>
<dbReference type="EMBL" id="AVOT02135743">
    <property type="protein sequence ID" value="MBW0589800.1"/>
    <property type="molecule type" value="Genomic_DNA"/>
</dbReference>
<organism evidence="2 3">
    <name type="scientific">Austropuccinia psidii MF-1</name>
    <dbReference type="NCBI Taxonomy" id="1389203"/>
    <lineage>
        <taxon>Eukaryota</taxon>
        <taxon>Fungi</taxon>
        <taxon>Dikarya</taxon>
        <taxon>Basidiomycota</taxon>
        <taxon>Pucciniomycotina</taxon>
        <taxon>Pucciniomycetes</taxon>
        <taxon>Pucciniales</taxon>
        <taxon>Sphaerophragmiaceae</taxon>
        <taxon>Austropuccinia</taxon>
    </lineage>
</organism>
<dbReference type="AlphaFoldDB" id="A0A9Q3KX98"/>
<evidence type="ECO:0000313" key="2">
    <source>
        <dbReference type="EMBL" id="MBW0589800.1"/>
    </source>
</evidence>
<accession>A0A9Q3KX98</accession>
<keyword evidence="1" id="KW-0175">Coiled coil</keyword>
<evidence type="ECO:0000313" key="3">
    <source>
        <dbReference type="Proteomes" id="UP000765509"/>
    </source>
</evidence>
<reference evidence="2" key="1">
    <citation type="submission" date="2021-03" db="EMBL/GenBank/DDBJ databases">
        <title>Draft genome sequence of rust myrtle Austropuccinia psidii MF-1, a brazilian biotype.</title>
        <authorList>
            <person name="Quecine M.C."/>
            <person name="Pachon D.M.R."/>
            <person name="Bonatelli M.L."/>
            <person name="Correr F.H."/>
            <person name="Franceschini L.M."/>
            <person name="Leite T.F."/>
            <person name="Margarido G.R.A."/>
            <person name="Almeida C.A."/>
            <person name="Ferrarezi J.A."/>
            <person name="Labate C.A."/>
        </authorList>
    </citation>
    <scope>NUCLEOTIDE SEQUENCE</scope>
    <source>
        <strain evidence="2">MF-1</strain>
    </source>
</reference>